<gene>
    <name evidence="1" type="ORF">BOLC6T40153H</name>
</gene>
<proteinExistence type="predicted"/>
<protein>
    <submittedName>
        <fullName evidence="1">Uncharacterized protein</fullName>
    </submittedName>
</protein>
<name>A0A3P6GGP3_BRAOL</name>
<reference evidence="1" key="1">
    <citation type="submission" date="2018-11" db="EMBL/GenBank/DDBJ databases">
        <authorList>
            <consortium name="Genoscope - CEA"/>
            <person name="William W."/>
        </authorList>
    </citation>
    <scope>NUCLEOTIDE SEQUENCE</scope>
</reference>
<dbReference type="EMBL" id="LR031880">
    <property type="protein sequence ID" value="VDD64700.1"/>
    <property type="molecule type" value="Genomic_DNA"/>
</dbReference>
<sequence length="76" mass="8602">MVENGWDCRCRHLLQRFPALFLLLLKIPAAKMMMRLLLLVKITAVGVSLHVFEQENSYILPDGNTVPVGNNPPTKE</sequence>
<organism evidence="1">
    <name type="scientific">Brassica oleracea</name>
    <name type="common">Wild cabbage</name>
    <dbReference type="NCBI Taxonomy" id="3712"/>
    <lineage>
        <taxon>Eukaryota</taxon>
        <taxon>Viridiplantae</taxon>
        <taxon>Streptophyta</taxon>
        <taxon>Embryophyta</taxon>
        <taxon>Tracheophyta</taxon>
        <taxon>Spermatophyta</taxon>
        <taxon>Magnoliopsida</taxon>
        <taxon>eudicotyledons</taxon>
        <taxon>Gunneridae</taxon>
        <taxon>Pentapetalae</taxon>
        <taxon>rosids</taxon>
        <taxon>malvids</taxon>
        <taxon>Brassicales</taxon>
        <taxon>Brassicaceae</taxon>
        <taxon>Brassiceae</taxon>
        <taxon>Brassica</taxon>
    </lineage>
</organism>
<evidence type="ECO:0000313" key="1">
    <source>
        <dbReference type="EMBL" id="VDD64700.1"/>
    </source>
</evidence>
<accession>A0A3P6GGP3</accession>
<dbReference type="AlphaFoldDB" id="A0A3P6GGP3"/>